<dbReference type="Proteomes" id="UP000268436">
    <property type="component" value="Unassembled WGS sequence"/>
</dbReference>
<dbReference type="Gene3D" id="1.10.260.40">
    <property type="entry name" value="lambda repressor-like DNA-binding domains"/>
    <property type="match status" value="1"/>
</dbReference>
<sequence length="131" mass="15143">MKTIEKICFIREKQNLTQEQMANELGLSTNGYANLERSETRLSVDRLEQIANIFGVDITELMTSDENNTIMVYHSTSTSNLNIFSNASESMLEAEIARLQLIISHKDELLEQQKREIETIKFLVENFKVRN</sequence>
<evidence type="ECO:0000313" key="3">
    <source>
        <dbReference type="EMBL" id="RUO16626.1"/>
    </source>
</evidence>
<dbReference type="SUPFAM" id="SSF47413">
    <property type="entry name" value="lambda repressor-like DNA-binding domains"/>
    <property type="match status" value="1"/>
</dbReference>
<keyword evidence="4" id="KW-1185">Reference proteome</keyword>
<dbReference type="Pfam" id="PF01381">
    <property type="entry name" value="HTH_3"/>
    <property type="match status" value="1"/>
</dbReference>
<dbReference type="PROSITE" id="PS50943">
    <property type="entry name" value="HTH_CROC1"/>
    <property type="match status" value="1"/>
</dbReference>
<evidence type="ECO:0000259" key="2">
    <source>
        <dbReference type="PROSITE" id="PS50943"/>
    </source>
</evidence>
<comment type="caution">
    <text evidence="3">The sequence shown here is derived from an EMBL/GenBank/DDBJ whole genome shotgun (WGS) entry which is preliminary data.</text>
</comment>
<dbReference type="InterPro" id="IPR001387">
    <property type="entry name" value="Cro/C1-type_HTH"/>
</dbReference>
<organism evidence="3 4">
    <name type="scientific">Moraxella catarrhalis</name>
    <name type="common">Branhamella catarrhalis</name>
    <dbReference type="NCBI Taxonomy" id="480"/>
    <lineage>
        <taxon>Bacteria</taxon>
        <taxon>Pseudomonadati</taxon>
        <taxon>Pseudomonadota</taxon>
        <taxon>Gammaproteobacteria</taxon>
        <taxon>Moraxellales</taxon>
        <taxon>Moraxellaceae</taxon>
        <taxon>Moraxella</taxon>
    </lineage>
</organism>
<dbReference type="InterPro" id="IPR050807">
    <property type="entry name" value="TransReg_Diox_bact_type"/>
</dbReference>
<dbReference type="InterPro" id="IPR010982">
    <property type="entry name" value="Lambda_DNA-bd_dom_sf"/>
</dbReference>
<dbReference type="EMBL" id="RYER01000016">
    <property type="protein sequence ID" value="RUO16626.1"/>
    <property type="molecule type" value="Genomic_DNA"/>
</dbReference>
<dbReference type="RefSeq" id="WP_049156270.1">
    <property type="nucleotide sequence ID" value="NZ_JVKW01000033.1"/>
</dbReference>
<evidence type="ECO:0000256" key="1">
    <source>
        <dbReference type="ARBA" id="ARBA00023125"/>
    </source>
</evidence>
<dbReference type="PANTHER" id="PTHR46797">
    <property type="entry name" value="HTH-TYPE TRANSCRIPTIONAL REGULATOR"/>
    <property type="match status" value="1"/>
</dbReference>
<keyword evidence="1" id="KW-0238">DNA-binding</keyword>
<name>A0ABY0BKC8_MORCA</name>
<feature type="domain" description="HTH cro/C1-type" evidence="2">
    <location>
        <begin position="10"/>
        <end position="61"/>
    </location>
</feature>
<gene>
    <name evidence="3" type="ORF">EJK54_0415</name>
</gene>
<accession>A0ABY0BKC8</accession>
<dbReference type="SMART" id="SM00530">
    <property type="entry name" value="HTH_XRE"/>
    <property type="match status" value="1"/>
</dbReference>
<proteinExistence type="predicted"/>
<reference evidence="3 4" key="1">
    <citation type="submission" date="2018-12" db="EMBL/GenBank/DDBJ databases">
        <title>Persistence of Moraxella catarrhalis in Chronic Obstructive Pulmonary Disease and Regulation of the Hag/MID Adhesin.</title>
        <authorList>
            <person name="Murphy T."/>
            <person name="Zhao X."/>
            <person name="Vyas G."/>
            <person name="Aluvathingal J."/>
            <person name="Nadendla S."/>
            <person name="Tallon L."/>
            <person name="Tettelin H."/>
        </authorList>
    </citation>
    <scope>NUCLEOTIDE SEQUENCE [LARGE SCALE GENOMIC DNA]</scope>
    <source>
        <strain evidence="3 4">173P27B1</strain>
    </source>
</reference>
<protein>
    <submittedName>
        <fullName evidence="3">Helix-turn-helix family protein</fullName>
    </submittedName>
</protein>
<dbReference type="CDD" id="cd00093">
    <property type="entry name" value="HTH_XRE"/>
    <property type="match status" value="1"/>
</dbReference>
<dbReference type="PANTHER" id="PTHR46797:SF1">
    <property type="entry name" value="METHYLPHOSPHONATE SYNTHASE"/>
    <property type="match status" value="1"/>
</dbReference>
<evidence type="ECO:0000313" key="4">
    <source>
        <dbReference type="Proteomes" id="UP000268436"/>
    </source>
</evidence>